<dbReference type="GO" id="GO:0005886">
    <property type="term" value="C:plasma membrane"/>
    <property type="evidence" value="ECO:0007669"/>
    <property type="project" value="TreeGrafter"/>
</dbReference>
<feature type="transmembrane region" description="Helical" evidence="2">
    <location>
        <begin position="256"/>
        <end position="278"/>
    </location>
</feature>
<reference evidence="4" key="1">
    <citation type="submission" date="2020-01" db="EMBL/GenBank/DDBJ databases">
        <title>Draft genome sequence of the Termite Coptotermes fromosanus.</title>
        <authorList>
            <person name="Itakura S."/>
            <person name="Yosikawa Y."/>
            <person name="Umezawa K."/>
        </authorList>
    </citation>
    <scope>NUCLEOTIDE SEQUENCE [LARGE SCALE GENOMIC DNA]</scope>
</reference>
<dbReference type="OrthoDB" id="188035at2759"/>
<feature type="transmembrane region" description="Helical" evidence="2">
    <location>
        <begin position="160"/>
        <end position="180"/>
    </location>
</feature>
<sequence>MFTTLHSPALQNNCIPATEAVFMGPLNPEVTVKYGAVSLIFLVSGLSIKLKELLVAVANVKLHIFIQFFSQVFTPIFVKILTVFFWLIGVNDWILKGLITVGCMPPPVSSAVILTRAVGGNEAAAIFNSVMGCLIGVILTPFTLLFFLRTTTLVPVFSTIFQLAVTVVAPLAVGQLICFLTNFEASSYPIGILGQIALLFIIFITFCQAFLNQDMQMNAHDILTTVLLVVLILVFLTWLVFWISSKMTRSFCPEDVIAIIFCCTHKSLTLGIPMLRILYGGYAHLSTISLPLLVYHPTQIIMGGLLVTHLQDWMISRKRSRFSDITSPVPVFSAVVFLDWTVWEHQLCYCLNHVNQSEESKLKILIPNA</sequence>
<dbReference type="InterPro" id="IPR038770">
    <property type="entry name" value="Na+/solute_symporter_sf"/>
</dbReference>
<proteinExistence type="inferred from homology"/>
<feature type="transmembrane region" description="Helical" evidence="2">
    <location>
        <begin position="192"/>
        <end position="211"/>
    </location>
</feature>
<comment type="caution">
    <text evidence="3">The sequence shown here is derived from an EMBL/GenBank/DDBJ whole genome shotgun (WGS) entry which is preliminary data.</text>
</comment>
<evidence type="ECO:0000313" key="3">
    <source>
        <dbReference type="EMBL" id="GFG34139.1"/>
    </source>
</evidence>
<feature type="transmembrane region" description="Helical" evidence="2">
    <location>
        <begin position="32"/>
        <end position="50"/>
    </location>
</feature>
<comment type="similarity">
    <text evidence="1">Belongs to the bile acid:sodium symporter (BASS) (TC 2.A.28) family.</text>
</comment>
<evidence type="ECO:0000313" key="4">
    <source>
        <dbReference type="Proteomes" id="UP000502823"/>
    </source>
</evidence>
<dbReference type="Proteomes" id="UP000502823">
    <property type="component" value="Unassembled WGS sequence"/>
</dbReference>
<feature type="transmembrane region" description="Helical" evidence="2">
    <location>
        <begin position="290"/>
        <end position="310"/>
    </location>
</feature>
<name>A0A6L2PNH0_COPFO</name>
<dbReference type="AlphaFoldDB" id="A0A6L2PNH0"/>
<dbReference type="Gene3D" id="1.20.1530.20">
    <property type="match status" value="1"/>
</dbReference>
<evidence type="ECO:0000256" key="2">
    <source>
        <dbReference type="SAM" id="Phobius"/>
    </source>
</evidence>
<keyword evidence="4" id="KW-1185">Reference proteome</keyword>
<accession>A0A6L2PNH0</accession>
<dbReference type="PANTHER" id="PTHR18640:SF5">
    <property type="entry name" value="SODIUM_BILE ACID COTRANSPORTER 7"/>
    <property type="match status" value="1"/>
</dbReference>
<feature type="transmembrane region" description="Helical" evidence="2">
    <location>
        <begin position="93"/>
        <end position="114"/>
    </location>
</feature>
<dbReference type="Pfam" id="PF13593">
    <property type="entry name" value="SBF_like"/>
    <property type="match status" value="1"/>
</dbReference>
<gene>
    <name evidence="3" type="ORF">Cfor_05590</name>
</gene>
<keyword evidence="2" id="KW-1133">Transmembrane helix</keyword>
<evidence type="ECO:0000256" key="1">
    <source>
        <dbReference type="ARBA" id="ARBA00006528"/>
    </source>
</evidence>
<dbReference type="EMBL" id="BLKM01000468">
    <property type="protein sequence ID" value="GFG34139.1"/>
    <property type="molecule type" value="Genomic_DNA"/>
</dbReference>
<dbReference type="InParanoid" id="A0A6L2PNH0"/>
<dbReference type="PANTHER" id="PTHR18640">
    <property type="entry name" value="SOLUTE CARRIER FAMILY 10 MEMBER 7"/>
    <property type="match status" value="1"/>
</dbReference>
<dbReference type="InterPro" id="IPR016833">
    <property type="entry name" value="Put_Na-Bile_cotransptr"/>
</dbReference>
<keyword evidence="2" id="KW-0812">Transmembrane</keyword>
<feature type="transmembrane region" description="Helical" evidence="2">
    <location>
        <begin position="223"/>
        <end position="244"/>
    </location>
</feature>
<protein>
    <submittedName>
        <fullName evidence="3">Uncharacterized protein</fullName>
    </submittedName>
</protein>
<organism evidence="3 4">
    <name type="scientific">Coptotermes formosanus</name>
    <name type="common">Formosan subterranean termite</name>
    <dbReference type="NCBI Taxonomy" id="36987"/>
    <lineage>
        <taxon>Eukaryota</taxon>
        <taxon>Metazoa</taxon>
        <taxon>Ecdysozoa</taxon>
        <taxon>Arthropoda</taxon>
        <taxon>Hexapoda</taxon>
        <taxon>Insecta</taxon>
        <taxon>Pterygota</taxon>
        <taxon>Neoptera</taxon>
        <taxon>Polyneoptera</taxon>
        <taxon>Dictyoptera</taxon>
        <taxon>Blattodea</taxon>
        <taxon>Blattoidea</taxon>
        <taxon>Termitoidae</taxon>
        <taxon>Rhinotermitidae</taxon>
        <taxon>Coptotermes</taxon>
    </lineage>
</organism>
<keyword evidence="2" id="KW-0472">Membrane</keyword>
<feature type="transmembrane region" description="Helical" evidence="2">
    <location>
        <begin position="126"/>
        <end position="148"/>
    </location>
</feature>
<feature type="transmembrane region" description="Helical" evidence="2">
    <location>
        <begin position="62"/>
        <end position="87"/>
    </location>
</feature>